<evidence type="ECO:0000256" key="6">
    <source>
        <dbReference type="ARBA" id="ARBA00023136"/>
    </source>
</evidence>
<dbReference type="Pfam" id="PF02743">
    <property type="entry name" value="dCache_1"/>
    <property type="match status" value="1"/>
</dbReference>
<evidence type="ECO:0000256" key="8">
    <source>
        <dbReference type="PROSITE-ProRule" id="PRU00284"/>
    </source>
</evidence>
<dbReference type="PROSITE" id="PS50111">
    <property type="entry name" value="CHEMOTAXIS_TRANSDUC_2"/>
    <property type="match status" value="1"/>
</dbReference>
<feature type="compositionally biased region" description="Basic and acidic residues" evidence="9">
    <location>
        <begin position="668"/>
        <end position="682"/>
    </location>
</feature>
<sequence>MKLSLRNQFLIPTLFLLIAGMGIMIAISFGHSKNAIEKMAAEQVRQLAVFSSDRIESWINGVQVNIDSWSREILFKTAVKDSYLGESARENAIKKLTVIKKDYKFFENLVLVNKKGDAIASNMPELIGKLNIADRPYFQECLKGKSVISDVLTSRVSGEPLVIFSSPVKQYDETVEGVLTFTVNMDTLARMFINPVKSGQNGYAYMCNAEGLIIAHPQKEQMMQDHIKNYGITQEMIKSNELIKYLKNGNEVKAAFHQVGINGWLFAVVSNSSELMAPVNKLRNINIIVSLSITAFVGIIIFFIAQKVTLPLGAEPHVLSEVAQKIALGDLEYDFSSQDKKITGVFYNIRQMSESIKAKAFFAETIAKGDLTKDISLSSEKDLLGKSLKKMTENLRGILAQVNQSGKAVEIGTEQINSSSQLLAQGASEQAGSLEQITSSMIQIGAQIRTNADNASQASSLAAQSRQMAEKGKDEMGNMISAMENISESSKAIAKIIKVIDEIAFQTNLLALNAAVEAARAGRYGKGFAVVAEEVRNLAGRSAKAAKETAELIEGAVKKVEHGNNIASQTADALNNILFSAVKTAELVGEIAAASSEQANGVEQINQGLTQVDQVTQTIAASADEMANASNRVSAQSVTLNQMISQFKLKDTSSHDLKLNADIKHQDLEKKSLKKDIEDQKNAGKSQTRNLKPEEIIPLNDDEFETYD</sequence>
<dbReference type="Gene3D" id="1.10.287.950">
    <property type="entry name" value="Methyl-accepting chemotaxis protein"/>
    <property type="match status" value="1"/>
</dbReference>
<dbReference type="InterPro" id="IPR033479">
    <property type="entry name" value="dCache_1"/>
</dbReference>
<keyword evidence="6 10" id="KW-0472">Membrane</keyword>
<dbReference type="CDD" id="cd11386">
    <property type="entry name" value="MCP_signal"/>
    <property type="match status" value="1"/>
</dbReference>
<dbReference type="PANTHER" id="PTHR43531:SF11">
    <property type="entry name" value="METHYL-ACCEPTING CHEMOTAXIS PROTEIN 3"/>
    <property type="match status" value="1"/>
</dbReference>
<comment type="subcellular location">
    <subcellularLocation>
        <location evidence="1">Cell membrane</location>
        <topology evidence="1">Multi-pass membrane protein</topology>
    </subcellularLocation>
</comment>
<dbReference type="CDD" id="cd12912">
    <property type="entry name" value="PDC2_MCP_like"/>
    <property type="match status" value="1"/>
</dbReference>
<feature type="region of interest" description="Disordered" evidence="9">
    <location>
        <begin position="668"/>
        <end position="708"/>
    </location>
</feature>
<evidence type="ECO:0000256" key="3">
    <source>
        <dbReference type="ARBA" id="ARBA00022500"/>
    </source>
</evidence>
<keyword evidence="3" id="KW-0145">Chemotaxis</keyword>
<dbReference type="CDD" id="cd06225">
    <property type="entry name" value="HAMP"/>
    <property type="match status" value="1"/>
</dbReference>
<dbReference type="GO" id="GO:0006935">
    <property type="term" value="P:chemotaxis"/>
    <property type="evidence" value="ECO:0007669"/>
    <property type="project" value="UniProtKB-KW"/>
</dbReference>
<dbReference type="SUPFAM" id="SSF103190">
    <property type="entry name" value="Sensory domain-like"/>
    <property type="match status" value="1"/>
</dbReference>
<evidence type="ECO:0000313" key="12">
    <source>
        <dbReference type="EMBL" id="QTA81112.1"/>
    </source>
</evidence>
<evidence type="ECO:0000256" key="1">
    <source>
        <dbReference type="ARBA" id="ARBA00004651"/>
    </source>
</evidence>
<comment type="similarity">
    <text evidence="7">Belongs to the methyl-accepting chemotaxis (MCP) protein family.</text>
</comment>
<dbReference type="InterPro" id="IPR004089">
    <property type="entry name" value="MCPsignal_dom"/>
</dbReference>
<dbReference type="PRINTS" id="PR00260">
    <property type="entry name" value="CHEMTRNSDUCR"/>
</dbReference>
<protein>
    <submittedName>
        <fullName evidence="12">Methyl-accepting chemotaxis protein domain-containing protein, double CACHE domain-containing</fullName>
    </submittedName>
</protein>
<keyword evidence="8" id="KW-0807">Transducer</keyword>
<dbReference type="RefSeq" id="WP_207687181.1">
    <property type="nucleotide sequence ID" value="NZ_CP061799.1"/>
</dbReference>
<dbReference type="PANTHER" id="PTHR43531">
    <property type="entry name" value="PROTEIN ICFG"/>
    <property type="match status" value="1"/>
</dbReference>
<proteinExistence type="inferred from homology"/>
<feature type="transmembrane region" description="Helical" evidence="10">
    <location>
        <begin position="285"/>
        <end position="305"/>
    </location>
</feature>
<evidence type="ECO:0000256" key="5">
    <source>
        <dbReference type="ARBA" id="ARBA00022989"/>
    </source>
</evidence>
<dbReference type="GO" id="GO:0004888">
    <property type="term" value="F:transmembrane signaling receptor activity"/>
    <property type="evidence" value="ECO:0007669"/>
    <property type="project" value="InterPro"/>
</dbReference>
<reference evidence="12" key="1">
    <citation type="journal article" date="2021" name="Microb. Physiol.">
        <title>Proteogenomic Insights into the Physiology of Marine, Sulfate-Reducing, Filamentous Desulfonema limicola and Desulfonema magnum.</title>
        <authorList>
            <person name="Schnaars V."/>
            <person name="Wohlbrand L."/>
            <person name="Scheve S."/>
            <person name="Hinrichs C."/>
            <person name="Reinhardt R."/>
            <person name="Rabus R."/>
        </authorList>
    </citation>
    <scope>NUCLEOTIDE SEQUENCE</scope>
    <source>
        <strain evidence="12">5ac10</strain>
    </source>
</reference>
<dbReference type="Pfam" id="PF00015">
    <property type="entry name" value="MCPsignal"/>
    <property type="match status" value="1"/>
</dbReference>
<name>A0A975B945_9BACT</name>
<dbReference type="Gene3D" id="3.30.450.20">
    <property type="entry name" value="PAS domain"/>
    <property type="match status" value="2"/>
</dbReference>
<dbReference type="GO" id="GO:0007165">
    <property type="term" value="P:signal transduction"/>
    <property type="evidence" value="ECO:0007669"/>
    <property type="project" value="UniProtKB-KW"/>
</dbReference>
<evidence type="ECO:0000256" key="4">
    <source>
        <dbReference type="ARBA" id="ARBA00022692"/>
    </source>
</evidence>
<dbReference type="Proteomes" id="UP000663720">
    <property type="component" value="Chromosome"/>
</dbReference>
<evidence type="ECO:0000256" key="2">
    <source>
        <dbReference type="ARBA" id="ARBA00022475"/>
    </source>
</evidence>
<dbReference type="AlphaFoldDB" id="A0A975B945"/>
<organism evidence="12 13">
    <name type="scientific">Desulfonema limicola</name>
    <dbReference type="NCBI Taxonomy" id="45656"/>
    <lineage>
        <taxon>Bacteria</taxon>
        <taxon>Pseudomonadati</taxon>
        <taxon>Thermodesulfobacteriota</taxon>
        <taxon>Desulfobacteria</taxon>
        <taxon>Desulfobacterales</taxon>
        <taxon>Desulfococcaceae</taxon>
        <taxon>Desulfonema</taxon>
    </lineage>
</organism>
<dbReference type="EMBL" id="CP061799">
    <property type="protein sequence ID" value="QTA81112.1"/>
    <property type="molecule type" value="Genomic_DNA"/>
</dbReference>
<dbReference type="InterPro" id="IPR029151">
    <property type="entry name" value="Sensor-like_sf"/>
</dbReference>
<evidence type="ECO:0000256" key="9">
    <source>
        <dbReference type="SAM" id="MobiDB-lite"/>
    </source>
</evidence>
<keyword evidence="5 10" id="KW-1133">Transmembrane helix</keyword>
<evidence type="ECO:0000256" key="7">
    <source>
        <dbReference type="ARBA" id="ARBA00029447"/>
    </source>
</evidence>
<dbReference type="InterPro" id="IPR051310">
    <property type="entry name" value="MCP_chemotaxis"/>
</dbReference>
<evidence type="ECO:0000256" key="10">
    <source>
        <dbReference type="SAM" id="Phobius"/>
    </source>
</evidence>
<feature type="domain" description="Methyl-accepting transducer" evidence="11">
    <location>
        <begin position="405"/>
        <end position="634"/>
    </location>
</feature>
<evidence type="ECO:0000259" key="11">
    <source>
        <dbReference type="PROSITE" id="PS50111"/>
    </source>
</evidence>
<dbReference type="FunFam" id="1.10.287.950:FF:000001">
    <property type="entry name" value="Methyl-accepting chemotaxis sensory transducer"/>
    <property type="match status" value="1"/>
</dbReference>
<keyword evidence="13" id="KW-1185">Reference proteome</keyword>
<accession>A0A975B945</accession>
<dbReference type="KEGG" id="dli:dnl_34390"/>
<feature type="transmembrane region" description="Helical" evidence="10">
    <location>
        <begin position="12"/>
        <end position="30"/>
    </location>
</feature>
<keyword evidence="2" id="KW-1003">Cell membrane</keyword>
<evidence type="ECO:0000313" key="13">
    <source>
        <dbReference type="Proteomes" id="UP000663720"/>
    </source>
</evidence>
<dbReference type="SMART" id="SM00283">
    <property type="entry name" value="MA"/>
    <property type="match status" value="1"/>
</dbReference>
<dbReference type="CDD" id="cd12914">
    <property type="entry name" value="PDC1_DGC_like"/>
    <property type="match status" value="1"/>
</dbReference>
<keyword evidence="4 10" id="KW-0812">Transmembrane</keyword>
<dbReference type="GO" id="GO:0005886">
    <property type="term" value="C:plasma membrane"/>
    <property type="evidence" value="ECO:0007669"/>
    <property type="project" value="UniProtKB-SubCell"/>
</dbReference>
<dbReference type="SUPFAM" id="SSF58104">
    <property type="entry name" value="Methyl-accepting chemotaxis protein (MCP) signaling domain"/>
    <property type="match status" value="1"/>
</dbReference>
<gene>
    <name evidence="12" type="ORF">dnl_34390</name>
</gene>
<dbReference type="InterPro" id="IPR004090">
    <property type="entry name" value="Chemotax_Me-accpt_rcpt"/>
</dbReference>